<organism evidence="3 4">
    <name type="scientific">Intestinibacter bartlettii CAG:1329</name>
    <dbReference type="NCBI Taxonomy" id="1263063"/>
    <lineage>
        <taxon>Bacteria</taxon>
        <taxon>Bacillati</taxon>
        <taxon>Bacillota</taxon>
        <taxon>Clostridia</taxon>
        <taxon>Peptostreptococcales</taxon>
        <taxon>Peptostreptococcaceae</taxon>
        <taxon>Intestinibacter</taxon>
    </lineage>
</organism>
<name>R5XNM8_9FIRM</name>
<evidence type="ECO:0000313" key="3">
    <source>
        <dbReference type="EMBL" id="CDA10401.1"/>
    </source>
</evidence>
<feature type="coiled-coil region" evidence="1">
    <location>
        <begin position="60"/>
        <end position="118"/>
    </location>
</feature>
<reference evidence="3" key="1">
    <citation type="submission" date="2012-11" db="EMBL/GenBank/DDBJ databases">
        <title>Dependencies among metagenomic species, viruses, plasmids and units of genetic variation.</title>
        <authorList>
            <person name="Nielsen H.B."/>
            <person name="Almeida M."/>
            <person name="Juncker A.S."/>
            <person name="Rasmussen S."/>
            <person name="Li J."/>
            <person name="Sunagawa S."/>
            <person name="Plichta D."/>
            <person name="Gautier L."/>
            <person name="Le Chatelier E."/>
            <person name="Peletier E."/>
            <person name="Bonde I."/>
            <person name="Nielsen T."/>
            <person name="Manichanh C."/>
            <person name="Arumugam M."/>
            <person name="Batto J."/>
            <person name="Santos M.B.Q.D."/>
            <person name="Blom N."/>
            <person name="Borruel N."/>
            <person name="Burgdorf K.S."/>
            <person name="Boumezbeur F."/>
            <person name="Casellas F."/>
            <person name="Dore J."/>
            <person name="Guarner F."/>
            <person name="Hansen T."/>
            <person name="Hildebrand F."/>
            <person name="Kaas R.S."/>
            <person name="Kennedy S."/>
            <person name="Kristiansen K."/>
            <person name="Kultima J.R."/>
            <person name="Leonard P."/>
            <person name="Levenez F."/>
            <person name="Lund O."/>
            <person name="Moumen B."/>
            <person name="Le Paslier D."/>
            <person name="Pons N."/>
            <person name="Pedersen O."/>
            <person name="Prifti E."/>
            <person name="Qin J."/>
            <person name="Raes J."/>
            <person name="Tap J."/>
            <person name="Tims S."/>
            <person name="Ussery D.W."/>
            <person name="Yamada T."/>
            <person name="MetaHit consortium"/>
            <person name="Renault P."/>
            <person name="Sicheritz-Ponten T."/>
            <person name="Bork P."/>
            <person name="Wang J."/>
            <person name="Brunak S."/>
            <person name="Ehrlich S.D."/>
        </authorList>
    </citation>
    <scope>NUCLEOTIDE SEQUENCE [LARGE SCALE GENOMIC DNA]</scope>
</reference>
<evidence type="ECO:0000256" key="1">
    <source>
        <dbReference type="SAM" id="Coils"/>
    </source>
</evidence>
<dbReference type="EMBL" id="CBBD010000040">
    <property type="protein sequence ID" value="CDA10401.1"/>
    <property type="molecule type" value="Genomic_DNA"/>
</dbReference>
<keyword evidence="2" id="KW-0812">Transmembrane</keyword>
<protein>
    <submittedName>
        <fullName evidence="3">Uncharacterized protein</fullName>
    </submittedName>
</protein>
<dbReference type="Proteomes" id="UP000017980">
    <property type="component" value="Unassembled WGS sequence"/>
</dbReference>
<proteinExistence type="predicted"/>
<gene>
    <name evidence="3" type="ORF">BN488_01440</name>
</gene>
<comment type="caution">
    <text evidence="3">The sequence shown here is derived from an EMBL/GenBank/DDBJ whole genome shotgun (WGS) entry which is preliminary data.</text>
</comment>
<evidence type="ECO:0000313" key="4">
    <source>
        <dbReference type="Proteomes" id="UP000017980"/>
    </source>
</evidence>
<sequence>MDKKITIEKIKQKKYWIIVLIVLISVTFTPISRSKLAIYRQKEIEYNERKKQHDEFVEMCEGYKADYNNLIEEYDEITQNFNSYKEKYNANKDLNRELNELKSKKEKYLNLIEEYTKQLENL</sequence>
<keyword evidence="2" id="KW-0472">Membrane</keyword>
<dbReference type="AlphaFoldDB" id="R5XNM8"/>
<evidence type="ECO:0000256" key="2">
    <source>
        <dbReference type="SAM" id="Phobius"/>
    </source>
</evidence>
<feature type="transmembrane region" description="Helical" evidence="2">
    <location>
        <begin position="15"/>
        <end position="32"/>
    </location>
</feature>
<keyword evidence="2" id="KW-1133">Transmembrane helix</keyword>
<accession>R5XNM8</accession>
<dbReference type="RefSeq" id="WP_022071702.1">
    <property type="nucleotide sequence ID" value="NZ_HF999327.1"/>
</dbReference>
<keyword evidence="1" id="KW-0175">Coiled coil</keyword>